<reference evidence="1 2" key="1">
    <citation type="journal article" date="2023" name="G3 (Bethesda)">
        <title>A chromosome-length genome assembly and annotation of blackberry (Rubus argutus, cv. 'Hillquist').</title>
        <authorList>
            <person name="Bruna T."/>
            <person name="Aryal R."/>
            <person name="Dudchenko O."/>
            <person name="Sargent D.J."/>
            <person name="Mead D."/>
            <person name="Buti M."/>
            <person name="Cavallini A."/>
            <person name="Hytonen T."/>
            <person name="Andres J."/>
            <person name="Pham M."/>
            <person name="Weisz D."/>
            <person name="Mascagni F."/>
            <person name="Usai G."/>
            <person name="Natali L."/>
            <person name="Bassil N."/>
            <person name="Fernandez G.E."/>
            <person name="Lomsadze A."/>
            <person name="Armour M."/>
            <person name="Olukolu B."/>
            <person name="Poorten T."/>
            <person name="Britton C."/>
            <person name="Davik J."/>
            <person name="Ashrafi H."/>
            <person name="Aiden E.L."/>
            <person name="Borodovsky M."/>
            <person name="Worthington M."/>
        </authorList>
    </citation>
    <scope>NUCLEOTIDE SEQUENCE [LARGE SCALE GENOMIC DNA]</scope>
    <source>
        <strain evidence="1">PI 553951</strain>
    </source>
</reference>
<organism evidence="1 2">
    <name type="scientific">Rubus argutus</name>
    <name type="common">Southern blackberry</name>
    <dbReference type="NCBI Taxonomy" id="59490"/>
    <lineage>
        <taxon>Eukaryota</taxon>
        <taxon>Viridiplantae</taxon>
        <taxon>Streptophyta</taxon>
        <taxon>Embryophyta</taxon>
        <taxon>Tracheophyta</taxon>
        <taxon>Spermatophyta</taxon>
        <taxon>Magnoliopsida</taxon>
        <taxon>eudicotyledons</taxon>
        <taxon>Gunneridae</taxon>
        <taxon>Pentapetalae</taxon>
        <taxon>rosids</taxon>
        <taxon>fabids</taxon>
        <taxon>Rosales</taxon>
        <taxon>Rosaceae</taxon>
        <taxon>Rosoideae</taxon>
        <taxon>Rosoideae incertae sedis</taxon>
        <taxon>Rubus</taxon>
    </lineage>
</organism>
<protein>
    <recommendedName>
        <fullName evidence="3">Reverse transcriptase Ty1/copia-type domain-containing protein</fullName>
    </recommendedName>
</protein>
<comment type="caution">
    <text evidence="1">The sequence shown here is derived from an EMBL/GenBank/DDBJ whole genome shotgun (WGS) entry which is preliminary data.</text>
</comment>
<dbReference type="AlphaFoldDB" id="A0AAW1VJ00"/>
<accession>A0AAW1VJ00</accession>
<evidence type="ECO:0000313" key="1">
    <source>
        <dbReference type="EMBL" id="KAK9901927.1"/>
    </source>
</evidence>
<evidence type="ECO:0000313" key="2">
    <source>
        <dbReference type="Proteomes" id="UP001457282"/>
    </source>
</evidence>
<dbReference type="EMBL" id="JBEDUW010000269">
    <property type="protein sequence ID" value="KAK9901927.1"/>
    <property type="molecule type" value="Genomic_DNA"/>
</dbReference>
<proteinExistence type="predicted"/>
<name>A0AAW1VJ00_RUBAR</name>
<gene>
    <name evidence="1" type="ORF">M0R45_001798</name>
</gene>
<dbReference type="Proteomes" id="UP001457282">
    <property type="component" value="Unassembled WGS sequence"/>
</dbReference>
<sequence length="124" mass="14308">MAADNVDQQDVIILEHEIEAPICIEADVLATIRSLDTLASEYVVYLQEFDFDIGEISDLVTFKQVFESKHLHQWKHTLIAELKSMQINDVWTLVELKTHQLIGYKWVFKIKTNANGCIERTCSL</sequence>
<keyword evidence="2" id="KW-1185">Reference proteome</keyword>
<evidence type="ECO:0008006" key="3">
    <source>
        <dbReference type="Google" id="ProtNLM"/>
    </source>
</evidence>